<dbReference type="SMART" id="SM00487">
    <property type="entry name" value="DEXDc"/>
    <property type="match status" value="1"/>
</dbReference>
<dbReference type="InterPro" id="IPR027417">
    <property type="entry name" value="P-loop_NTPase"/>
</dbReference>
<keyword evidence="11" id="KW-1185">Reference proteome</keyword>
<dbReference type="PANTHER" id="PTHR24031">
    <property type="entry name" value="RNA HELICASE"/>
    <property type="match status" value="1"/>
</dbReference>
<feature type="domain" description="Helicase ATP-binding" evidence="9">
    <location>
        <begin position="17"/>
        <end position="203"/>
    </location>
</feature>
<dbReference type="SMART" id="SM01178">
    <property type="entry name" value="DUF4217"/>
    <property type="match status" value="1"/>
</dbReference>
<dbReference type="InterPro" id="IPR014001">
    <property type="entry name" value="Helicase_ATP-bd"/>
</dbReference>
<keyword evidence="5 7" id="KW-0694">RNA-binding</keyword>
<keyword evidence="2 6" id="KW-0378">Hydrolase</keyword>
<evidence type="ECO:0000259" key="10">
    <source>
        <dbReference type="PROSITE" id="PS51194"/>
    </source>
</evidence>
<feature type="compositionally biased region" description="Basic residues" evidence="8">
    <location>
        <begin position="611"/>
        <end position="626"/>
    </location>
</feature>
<keyword evidence="3 6" id="KW-0347">Helicase</keyword>
<dbReference type="Pfam" id="PF00270">
    <property type="entry name" value="DEAD"/>
    <property type="match status" value="1"/>
</dbReference>
<dbReference type="InterPro" id="IPR000629">
    <property type="entry name" value="RNA-helicase_DEAD-box_CS"/>
</dbReference>
<dbReference type="GO" id="GO:0004386">
    <property type="term" value="F:helicase activity"/>
    <property type="evidence" value="ECO:0007669"/>
    <property type="project" value="UniProtKB-KW"/>
</dbReference>
<comment type="function">
    <text evidence="7">RNA helicase.</text>
</comment>
<dbReference type="SMART" id="SM00490">
    <property type="entry name" value="HELICc"/>
    <property type="match status" value="1"/>
</dbReference>
<comment type="catalytic activity">
    <reaction evidence="7">
        <text>ATP + H2O = ADP + phosphate + H(+)</text>
        <dbReference type="Rhea" id="RHEA:13065"/>
        <dbReference type="ChEBI" id="CHEBI:15377"/>
        <dbReference type="ChEBI" id="CHEBI:15378"/>
        <dbReference type="ChEBI" id="CHEBI:30616"/>
        <dbReference type="ChEBI" id="CHEBI:43474"/>
        <dbReference type="ChEBI" id="CHEBI:456216"/>
        <dbReference type="EC" id="3.6.4.13"/>
    </reaction>
</comment>
<evidence type="ECO:0000256" key="6">
    <source>
        <dbReference type="RuleBase" id="RU000492"/>
    </source>
</evidence>
<dbReference type="CDD" id="cd18787">
    <property type="entry name" value="SF2_C_DEAD"/>
    <property type="match status" value="1"/>
</dbReference>
<keyword evidence="4 6" id="KW-0067">ATP-binding</keyword>
<dbReference type="Gene3D" id="3.40.50.300">
    <property type="entry name" value="P-loop containing nucleotide triphosphate hydrolases"/>
    <property type="match status" value="2"/>
</dbReference>
<feature type="region of interest" description="Disordered" evidence="8">
    <location>
        <begin position="515"/>
        <end position="633"/>
    </location>
</feature>
<evidence type="ECO:0000256" key="4">
    <source>
        <dbReference type="ARBA" id="ARBA00022840"/>
    </source>
</evidence>
<proteinExistence type="inferred from homology"/>
<dbReference type="PROSITE" id="PS00039">
    <property type="entry name" value="DEAD_ATP_HELICASE"/>
    <property type="match status" value="1"/>
</dbReference>
<keyword evidence="1 6" id="KW-0547">Nucleotide-binding</keyword>
<comment type="similarity">
    <text evidence="6">Belongs to the DEAD box helicase family.</text>
</comment>
<dbReference type="Pfam" id="PF00271">
    <property type="entry name" value="Helicase_C"/>
    <property type="match status" value="1"/>
</dbReference>
<evidence type="ECO:0000256" key="8">
    <source>
        <dbReference type="SAM" id="MobiDB-lite"/>
    </source>
</evidence>
<organism evidence="11 12">
    <name type="scientific">Priapulus caudatus</name>
    <name type="common">Priapulid worm</name>
    <dbReference type="NCBI Taxonomy" id="37621"/>
    <lineage>
        <taxon>Eukaryota</taxon>
        <taxon>Metazoa</taxon>
        <taxon>Ecdysozoa</taxon>
        <taxon>Scalidophora</taxon>
        <taxon>Priapulida</taxon>
        <taxon>Priapulimorpha</taxon>
        <taxon>Priapulimorphida</taxon>
        <taxon>Priapulidae</taxon>
        <taxon>Priapulus</taxon>
    </lineage>
</organism>
<comment type="domain">
    <text evidence="7">The Q motif is unique to and characteristic of the DEAD box family of RNA helicases and controls ATP binding and hydrolysis.</text>
</comment>
<dbReference type="InterPro" id="IPR001650">
    <property type="entry name" value="Helicase_C-like"/>
</dbReference>
<dbReference type="GeneID" id="106806761"/>
<dbReference type="SUPFAM" id="SSF52540">
    <property type="entry name" value="P-loop containing nucleoside triphosphate hydrolases"/>
    <property type="match status" value="1"/>
</dbReference>
<feature type="compositionally biased region" description="Basic residues" evidence="8">
    <location>
        <begin position="524"/>
        <end position="539"/>
    </location>
</feature>
<evidence type="ECO:0000256" key="3">
    <source>
        <dbReference type="ARBA" id="ARBA00022806"/>
    </source>
</evidence>
<evidence type="ECO:0000256" key="2">
    <source>
        <dbReference type="ARBA" id="ARBA00022801"/>
    </source>
</evidence>
<dbReference type="Proteomes" id="UP000695022">
    <property type="component" value="Unplaced"/>
</dbReference>
<evidence type="ECO:0000313" key="11">
    <source>
        <dbReference type="Proteomes" id="UP000695022"/>
    </source>
</evidence>
<accession>A0ABM1DWI7</accession>
<evidence type="ECO:0000313" key="12">
    <source>
        <dbReference type="RefSeq" id="XP_014664308.1"/>
    </source>
</evidence>
<dbReference type="InterPro" id="IPR011545">
    <property type="entry name" value="DEAD/DEAH_box_helicase_dom"/>
</dbReference>
<dbReference type="RefSeq" id="XP_014664308.1">
    <property type="nucleotide sequence ID" value="XM_014808822.1"/>
</dbReference>
<feature type="domain" description="Helicase C-terminal" evidence="10">
    <location>
        <begin position="232"/>
        <end position="443"/>
    </location>
</feature>
<name>A0ABM1DWI7_PRICU</name>
<evidence type="ECO:0000256" key="7">
    <source>
        <dbReference type="RuleBase" id="RU365068"/>
    </source>
</evidence>
<protein>
    <recommendedName>
        <fullName evidence="7">ATP-dependent RNA helicase</fullName>
        <ecNumber evidence="7">3.6.4.13</ecNumber>
    </recommendedName>
</protein>
<evidence type="ECO:0000256" key="5">
    <source>
        <dbReference type="ARBA" id="ARBA00022884"/>
    </source>
</evidence>
<dbReference type="Pfam" id="PF13959">
    <property type="entry name" value="CTE_SPB4"/>
    <property type="match status" value="1"/>
</dbReference>
<gene>
    <name evidence="12" type="primary">LOC106806761</name>
</gene>
<evidence type="ECO:0000259" key="9">
    <source>
        <dbReference type="PROSITE" id="PS51192"/>
    </source>
</evidence>
<dbReference type="EC" id="3.6.4.13" evidence="7"/>
<dbReference type="PROSITE" id="PS51192">
    <property type="entry name" value="HELICASE_ATP_BIND_1"/>
    <property type="match status" value="1"/>
</dbReference>
<evidence type="ECO:0000256" key="1">
    <source>
        <dbReference type="ARBA" id="ARBA00022741"/>
    </source>
</evidence>
<dbReference type="PROSITE" id="PS51194">
    <property type="entry name" value="HELICASE_CTER"/>
    <property type="match status" value="1"/>
</dbReference>
<dbReference type="InterPro" id="IPR025313">
    <property type="entry name" value="SPB4-like_CTE"/>
</dbReference>
<reference evidence="12" key="1">
    <citation type="submission" date="2025-08" db="UniProtKB">
        <authorList>
            <consortium name="RefSeq"/>
        </authorList>
    </citation>
    <scope>IDENTIFICATION</scope>
</reference>
<sequence length="633" mass="69306">MDQRCCRSKTCVFICFKRPNYDYEYELVAVQCSTGKTLSFVIPIVQELQSVRPKLQRSDGVHAIVLVPTRELALQCLEVFQSLVKPFLWLVPGAVMGGEKKKSEKARLRKGLTVLVATPGRLLDHIENTSTMTLSGVRWLILDEADRLLDMGFEKDIAAIVTALNAQQVDGATSRRQTVLLSATLTAGVHRMAGMSLRDPEQVFVGADAPVRAEPASSSTATGSEGFTLPDQLGQEFVIVPSKLRLVTLTAFILSKCKLAKAGKLLVFLSTQDSVDFHYKLLDGILNHSAGGATTALPDDVGDTDASASSLLPKISEDDEVKFFRLHGSMTQMERTDVFNQYKMAMTGVLLSTDVAARGLDMRNISWVVQYDPPGAPANYIHRIGRTARIGSSGQALLFLTPAEVKYVTVLNNHNISLNELQCAKILQCLLGEVTWLHSRKKSDIPRTPEEAATRLMMVMENYVLLNSEMHDIARKAYASSVRGYATHPSSLKHIFHVRNLHLGHVAKSFGLREAPKAVGHTTSKSHTKLSKKPKRKRLHIEAGKSRPRPSGLQMSDANRVPIGRSSNSVSEFGSGLSDRGKSSKSLAPKAVHKVGSKVVKDRKAIAGRRVYMKKQVGKSSTKKIKSASLTAG</sequence>